<dbReference type="PANTHER" id="PTHR46112:SF2">
    <property type="entry name" value="XAA-PRO AMINOPEPTIDASE P-RELATED"/>
    <property type="match status" value="1"/>
</dbReference>
<feature type="domain" description="Peptidase M24" evidence="1">
    <location>
        <begin position="157"/>
        <end position="358"/>
    </location>
</feature>
<accession>E6NA14</accession>
<dbReference type="SUPFAM" id="SSF55920">
    <property type="entry name" value="Creatinase/aminopeptidase"/>
    <property type="match status" value="1"/>
</dbReference>
<evidence type="ECO:0008006" key="4">
    <source>
        <dbReference type="Google" id="ProtNLM"/>
    </source>
</evidence>
<protein>
    <recommendedName>
        <fullName evidence="4">Aminopeptidase P family protein</fullName>
    </recommendedName>
</protein>
<reference evidence="3" key="2">
    <citation type="journal article" date="2011" name="Nucleic Acids Res.">
        <title>Insights into the evolution of Archaea and eukaryotic protein modifier systems revealed by the genome of a novel archaeal group.</title>
        <authorList>
            <person name="Nunoura T."/>
            <person name="Takaki Y."/>
            <person name="Kakuta J."/>
            <person name="Nishi S."/>
            <person name="Sugahara J."/>
            <person name="Kazama H."/>
            <person name="Chee G."/>
            <person name="Hattori M."/>
            <person name="Kanai A."/>
            <person name="Atomi H."/>
            <person name="Takai K."/>
            <person name="Takami H."/>
        </authorList>
    </citation>
    <scope>NUCLEOTIDE SEQUENCE</scope>
</reference>
<dbReference type="Pfam" id="PF00557">
    <property type="entry name" value="Peptidase_M24"/>
    <property type="match status" value="1"/>
</dbReference>
<dbReference type="InterPro" id="IPR029149">
    <property type="entry name" value="Creatin/AminoP/Spt16_N"/>
</dbReference>
<evidence type="ECO:0000259" key="1">
    <source>
        <dbReference type="Pfam" id="PF00557"/>
    </source>
</evidence>
<dbReference type="InterPro" id="IPR000587">
    <property type="entry name" value="Creatinase_N"/>
</dbReference>
<name>E6NA14_CALS0</name>
<dbReference type="Gene3D" id="3.40.350.10">
    <property type="entry name" value="Creatinase/prolidase N-terminal domain"/>
    <property type="match status" value="1"/>
</dbReference>
<dbReference type="AlphaFoldDB" id="E6NA14"/>
<reference evidence="3" key="1">
    <citation type="journal article" date="2005" name="Environ. Microbiol.">
        <title>Genetic and functional properties of uncultivated thermophilic crenarchaeotes from a subsurface gold mine as revealed by analysis of genome fragments.</title>
        <authorList>
            <person name="Nunoura T."/>
            <person name="Hirayama H."/>
            <person name="Takami H."/>
            <person name="Oida H."/>
            <person name="Nishi S."/>
            <person name="Shimamura S."/>
            <person name="Suzuki Y."/>
            <person name="Inagaki F."/>
            <person name="Takai K."/>
            <person name="Nealson K.H."/>
            <person name="Horikoshi K."/>
        </authorList>
    </citation>
    <scope>NUCLEOTIDE SEQUENCE</scope>
</reference>
<dbReference type="InterPro" id="IPR050659">
    <property type="entry name" value="Peptidase_M24B"/>
</dbReference>
<evidence type="ECO:0000259" key="2">
    <source>
        <dbReference type="Pfam" id="PF01321"/>
    </source>
</evidence>
<gene>
    <name evidence="3" type="ORF">HGMM_F51A06C11</name>
</gene>
<organism evidence="3">
    <name type="scientific">Caldiarchaeum subterraneum</name>
    <dbReference type="NCBI Taxonomy" id="311458"/>
    <lineage>
        <taxon>Archaea</taxon>
        <taxon>Nitrososphaerota</taxon>
        <taxon>Candidatus Caldarchaeales</taxon>
        <taxon>Candidatus Caldarchaeaceae</taxon>
        <taxon>Candidatus Caldarchaeum</taxon>
    </lineage>
</organism>
<dbReference type="CDD" id="cd01066">
    <property type="entry name" value="APP_MetAP"/>
    <property type="match status" value="1"/>
</dbReference>
<dbReference type="InterPro" id="IPR000994">
    <property type="entry name" value="Pept_M24"/>
</dbReference>
<feature type="domain" description="Creatinase N-terminal" evidence="2">
    <location>
        <begin position="30"/>
        <end position="149"/>
    </location>
</feature>
<dbReference type="Pfam" id="PF01321">
    <property type="entry name" value="Creatinase_N"/>
    <property type="match status" value="1"/>
</dbReference>
<dbReference type="InterPro" id="IPR036005">
    <property type="entry name" value="Creatinase/aminopeptidase-like"/>
</dbReference>
<sequence length="375" mass="41607">MPITLVKPSRGINMDSAGVTSLSERLLEDRLERFVSRLRSSPVESVILSKKSNIMYFTGSENGVLLITADGTVSVFSNTPVNTPLAGRVNIVEKLGRREIYPTVFEYIGDRRMAVGYDTMPAETYQSIIKNYPSLSLTCVKDLVYEQRQSKSDYEIELIRKASSIVSFAMEIVREVIAGGTTASDIRRALADNIYRLEADLPYSPHISIGEDTFLNTDSPPSRGIREGEIVKITFAASVQGYISQISRTYFYKKSQEKIKKTYQQLIRLKEYITSLLSVWSSAVSVYDRARAFAMEIGLDPTSLTLFGRGVGLEAEEHPFIDAASTDIIREGSVISVGPDLLLPGRYGLSVSDIYLVTSRGVEKLTDAEVEMEVG</sequence>
<proteinExistence type="predicted"/>
<dbReference type="PANTHER" id="PTHR46112">
    <property type="entry name" value="AMINOPEPTIDASE"/>
    <property type="match status" value="1"/>
</dbReference>
<dbReference type="SUPFAM" id="SSF53092">
    <property type="entry name" value="Creatinase/prolidase N-terminal domain"/>
    <property type="match status" value="1"/>
</dbReference>
<dbReference type="Gene3D" id="3.90.230.10">
    <property type="entry name" value="Creatinase/methionine aminopeptidase superfamily"/>
    <property type="match status" value="1"/>
</dbReference>
<evidence type="ECO:0000313" key="3">
    <source>
        <dbReference type="EMBL" id="BAJ49170.1"/>
    </source>
</evidence>
<dbReference type="EMBL" id="AP011887">
    <property type="protein sequence ID" value="BAJ49170.1"/>
    <property type="molecule type" value="Genomic_DNA"/>
</dbReference>